<dbReference type="SUPFAM" id="SSF49313">
    <property type="entry name" value="Cadherin-like"/>
    <property type="match status" value="7"/>
</dbReference>
<dbReference type="RefSeq" id="WP_015179650.1">
    <property type="nucleotide sequence ID" value="NC_019730.1"/>
</dbReference>
<keyword evidence="4" id="KW-1185">Reference proteome</keyword>
<dbReference type="KEGG" id="oni:Osc7112_6537"/>
<dbReference type="PATRIC" id="fig|179408.3.peg.7824"/>
<evidence type="ECO:0000313" key="4">
    <source>
        <dbReference type="Proteomes" id="UP000010478"/>
    </source>
</evidence>
<dbReference type="Gene3D" id="2.60.40.10">
    <property type="entry name" value="Immunoglobulins"/>
    <property type="match status" value="7"/>
</dbReference>
<dbReference type="GO" id="GO:0005509">
    <property type="term" value="F:calcium ion binding"/>
    <property type="evidence" value="ECO:0007669"/>
    <property type="project" value="InterPro"/>
</dbReference>
<dbReference type="SUPFAM" id="SSF117074">
    <property type="entry name" value="Hypothetical protein PA1324"/>
    <property type="match status" value="1"/>
</dbReference>
<dbReference type="InterPro" id="IPR013783">
    <property type="entry name" value="Ig-like_fold"/>
</dbReference>
<gene>
    <name evidence="3" type="ORF">Osc7112_6537</name>
</gene>
<name>K9VT58_9CYAN</name>
<dbReference type="Gene3D" id="2.60.120.380">
    <property type="match status" value="18"/>
</dbReference>
<feature type="domain" description="Dystroglycan-type cadherin-like" evidence="2">
    <location>
        <begin position="3224"/>
        <end position="3310"/>
    </location>
</feature>
<dbReference type="GO" id="GO:0016020">
    <property type="term" value="C:membrane"/>
    <property type="evidence" value="ECO:0007669"/>
    <property type="project" value="InterPro"/>
</dbReference>
<feature type="domain" description="Dystroglycan-type cadherin-like" evidence="2">
    <location>
        <begin position="3311"/>
        <end position="3402"/>
    </location>
</feature>
<dbReference type="HOGENOM" id="CLU_224136_0_0_3"/>
<keyword evidence="3" id="KW-0614">Plasmid</keyword>
<dbReference type="SUPFAM" id="SSF53300">
    <property type="entry name" value="vWA-like"/>
    <property type="match status" value="1"/>
</dbReference>
<evidence type="ECO:0000256" key="1">
    <source>
        <dbReference type="ARBA" id="ARBA00022737"/>
    </source>
</evidence>
<evidence type="ECO:0000313" key="3">
    <source>
        <dbReference type="EMBL" id="AFZ10672.1"/>
    </source>
</evidence>
<accession>K9VT58</accession>
<dbReference type="InterPro" id="IPR036465">
    <property type="entry name" value="vWFA_dom_sf"/>
</dbReference>
<reference evidence="3 4" key="1">
    <citation type="submission" date="2012-05" db="EMBL/GenBank/DDBJ databases">
        <title>Finished plasmid 2 of genome of Oscillatoria sp. PCC 7112.</title>
        <authorList>
            <consortium name="US DOE Joint Genome Institute"/>
            <person name="Gugger M."/>
            <person name="Coursin T."/>
            <person name="Rippka R."/>
            <person name="Tandeau De Marsac N."/>
            <person name="Huntemann M."/>
            <person name="Wei C.-L."/>
            <person name="Han J."/>
            <person name="Detter J.C."/>
            <person name="Han C."/>
            <person name="Tapia R."/>
            <person name="Davenport K."/>
            <person name="Daligault H."/>
            <person name="Erkkila T."/>
            <person name="Gu W."/>
            <person name="Munk A.C.C."/>
            <person name="Teshima H."/>
            <person name="Xu Y."/>
            <person name="Chain P."/>
            <person name="Chen A."/>
            <person name="Krypides N."/>
            <person name="Mavromatis K."/>
            <person name="Markowitz V."/>
            <person name="Szeto E."/>
            <person name="Ivanova N."/>
            <person name="Mikhailova N."/>
            <person name="Ovchinnikova G."/>
            <person name="Pagani I."/>
            <person name="Pati A."/>
            <person name="Goodwin L."/>
            <person name="Peters L."/>
            <person name="Pitluck S."/>
            <person name="Woyke T."/>
            <person name="Kerfeld C."/>
        </authorList>
    </citation>
    <scope>NUCLEOTIDE SEQUENCE [LARGE SCALE GENOMIC DNA]</scope>
    <source>
        <strain evidence="3 4">PCC 7112</strain>
        <plasmid evidence="3 4">pOSC7112.02</plasmid>
    </source>
</reference>
<dbReference type="InterPro" id="IPR006530">
    <property type="entry name" value="YD"/>
</dbReference>
<keyword evidence="1" id="KW-0677">Repeat</keyword>
<dbReference type="EMBL" id="CP003616">
    <property type="protein sequence ID" value="AFZ10672.1"/>
    <property type="molecule type" value="Genomic_DNA"/>
</dbReference>
<dbReference type="Proteomes" id="UP000010478">
    <property type="component" value="Plasmid pOSC7112.02"/>
</dbReference>
<protein>
    <submittedName>
        <fullName evidence="3">YD repeat protein</fullName>
    </submittedName>
</protein>
<proteinExistence type="predicted"/>
<dbReference type="Pfam" id="PF25023">
    <property type="entry name" value="TEN_YD-shell"/>
    <property type="match status" value="1"/>
</dbReference>
<geneLocation type="plasmid" evidence="3 4">
    <name>pOSC7112.02</name>
</geneLocation>
<evidence type="ECO:0000259" key="2">
    <source>
        <dbReference type="SMART" id="SM00736"/>
    </source>
</evidence>
<dbReference type="Pfam" id="PF17963">
    <property type="entry name" value="Big_9"/>
    <property type="match status" value="1"/>
</dbReference>
<dbReference type="InterPro" id="IPR006644">
    <property type="entry name" value="Cadg"/>
</dbReference>
<dbReference type="InterPro" id="IPR015919">
    <property type="entry name" value="Cadherin-like_sf"/>
</dbReference>
<organism evidence="3 4">
    <name type="scientific">Phormidium nigroviride PCC 7112</name>
    <dbReference type="NCBI Taxonomy" id="179408"/>
    <lineage>
        <taxon>Bacteria</taxon>
        <taxon>Bacillati</taxon>
        <taxon>Cyanobacteriota</taxon>
        <taxon>Cyanophyceae</taxon>
        <taxon>Oscillatoriophycideae</taxon>
        <taxon>Oscillatoriales</taxon>
        <taxon>Oscillatoriaceae</taxon>
        <taxon>Phormidium</taxon>
    </lineage>
</organism>
<dbReference type="InterPro" id="IPR056823">
    <property type="entry name" value="TEN-like_YD-shell"/>
</dbReference>
<sequence>MCPEISIITRSGTAGQRIYIDPLQYSGAAGNWKFDIQSPSGETVSTNLDSNKILNLTETGNYRIVTSTNGDATGSYGFSVIDLGLVPAVPFDTTIKGTLSPGSEDDLFRFTGSKGQKLFFDNKTNSGGFNWILYSADSKEAKYRGSEADMELYLPKDGEYVLAIRGNSSFTSTVDYSFEIVTPDDITVPIVPGSNAEPNSVYGELKEKGETDYYTFTGEVGQRIYFDRLFYKQDIPNGYWPHTAKLIGPSGAALPIYNLEYNYDGNPITLKESGTYRIEIDGTEENTGTYSFSVLDLGLAALLNLDTDISGTLNPGQETHLYQFTGSKSQRLFFDTPGGTVNTNWTLYDSGNNVVPGGDASQNTDMEVVLPNSGTYTLAIRGYNNNTPVNYSFKVITPDVQAGTLAFNVPVSSSIGEKGEQDVYTFTGTKGQRVFLDTLMETPNNRATLVSPSGTKVINNSPMESDSYWRSPVILPENGTYSLTVDGDNQTTDPYSFRLVDASNVPVLQKDATSPTSGTLNPGRAIQFYQFTGAKGDRVYFDSQENSGTAAWSLYNSNNGVLVNNVNLSTDFEYPLEGDGTYYLMLRGENSTPVNYQIQLITTTSPPAPMTLSAPVTSSISKLGEQDAYTFTGNVGQTLYFDPRIGNSDITVKIYSPSGKEVLNGNTGTDRPPFTLTEAGTYKVTVDGLYGKTGDYSFILSDAAPLLPLGTPLSGSLAAKETVLYKINGTAGQQLTFAGSSASSGAEWVLYAPQNLLNPESYYYENNRVGSANLNTGFTSTLPADGTYILALRNPSANSVSYSNIQANSTLPPATTNSGLGMPYGGTLSAPGEVDENSFTAKAGTLIYFDGQSNAPGRWVRLLKPNSTNDFVFNNLDSQSDGGAYQLTQTGPYKLEVYGYPATTTGNYSFQLVDLKASPTLALNAPINVSLNPRETKAYKFTGTVGQKVWLDGLNTSGTNVTAKLLNSSGLQVAYTGDLSNDIELQTLEADGEYYLVLQSNNTSQTTANFRLLDNTDTGATTLTSLDNTTVSGNFGTSKRETVLYKFQGSENQTLYFDRLDGDFYNYYRLYSPNGQQLFYQYGVSDYEQKLPSSGEYVLAFDGDNQTNNNYGVRLVTPTDGAFSLTIGNTVNGEISKAGQQNTYTFAGTEGQRLWFDSLLAAGNINGTLYSPTNAIIWNSQNLGSDLEPAALTTLKETGNYRFVVDGSGDATGSYSFRLLDLAAAAQTTFLDTNTTGNFGTSKRDAVVYKFTGTGGQYVYFDRIEGGGSNYSVYSPDGQRFFYQDLSYDPPYPYSYDYGVEPTKLPSSGEYTLVFNGTGQTNNNYNLRMVTPDLVTQPHTIGNTIMGAIGEPGEQDTYTFTGTPGQQLWLDSLFPSSNITAYLYSPTGKLLLNGHNLGDDRNSSDLLTLTEAGTYTLKVDGSYDYTGAYQFRFLDSAAATVTSLDTPIAGNFGTFKREAIAYRFNGTQGQPLYFDSTVGDAANNYFLYDPYGKQIFDYAGLSSDNEKTALPFSGEYTLILSGKNATNNNYNLRIVTPDIVTTPYTVGDTVSGTIGEAGEQDIYAFRGTIGQKLWFDSLENSSTFLTVKLVDPDGVTVFGEWYNGQYASYDREPVILTKEGNYKLIVDGSADSAGNTYSFRLLDLAEGETLTLDAPISGNFGTSKREAKTYKFQGAAGSSFYFDMTAGDPYNYYYLYDPYGKRLTSGGLTNDPEQPLSVTGEYSLVLSGQDRPNNNYEFKVVRPELTTVPLTLGQTVSQSIDKAGEKDTYTFDGKVGQKLFFDGQTGNSNLSAQLYDPFGNAVVGTSGYSSVNTSADWQPPTLNASGTYRLVVDATNNNTGNYSFKLSDLADSSPLNLTAPNIGTAEIGEVDLYKITGRQGQVLNFDLSAAAWSNGGNWVLYGPDNKAIVSPPWNSADFKVALPTAGLYTLAITGNNSSPVSYSFNATDNTPTPQTSAGLNSTISGTLAADGTITHKFTANAGTQIFFDSINNSSINNNGQIRARLIAPDGTRVFDNQDTNANSQILTLQQTGEYTVQTYGYSSSSSGSYQFRIAELPQSLRGVNYLATGIVESVRTNGTEAKVYTFEGVEGLRVAFNGMAGSNVGATLYDPIGKTVFTASNFQDTEPVTLTRNGLYKLVIEGQQATDQNYSFQLLEMSGASEMPFNVPVSGTLASGTESKFYKFEGTKGDRLFFDSIVGNYSNYWKLIGPDNKPVTYNWLGNDLEVELPATGEYALLIEGGTSSAPVNYQFRAFRYEKTAADVVTPGTGETGSNAGGSSGLYPVKLEASDGQGGKDIQEYSIRVWPDPTNSNPVIVSDPVVRFGLDDKIYRYQLAAVDPDGDRLKYRLVDGPLGALINGDSGELLWFPENIAAGSKADFTVEVADPRGGKGLQKFTVDAYGALGKIQGAVFDDLNGNGFRDSKLVKGNNPAIVLAIDVSGSTAAPFDGPAGVDDVLKAQVAATLTLIDTLIAQGLGDRVNIGLIPHQITAQIQDMDPVTPGVQFYTTPLADKNNNSIPDIREILASATYTTPNGHNDFTKAVQAIDLLIPLMPGDKNVIFMSDGYGALDPAVAASVRTDLQNAGIGLSAFGIGKYSTLDTLKKLDPEAVILSDIDQLSSVFGGFDPRYTLEPLMENVPVYLDVNNNGVLDPDEPKQLTKKDDSESSLGQTNYQFTFDNLVAGTYKVRAVAPSGYVQTAPSTSVFTDTVTAAGQTFTHLFGVHKAEEPPNSDPTFLTVAPPYKLKAGEPLVYRALASDPDADELTYSLVLSPPGMSVDPKNGTVVWTPTAAQVEEYYKELRATRDRLIAFGRPEAAPSAVKFNVVLRANDGKGGQALQYVEVELVPPNNPPLFASTPPSDLQPQVGKRFEYRAITNDADGDTITYALLPGAPAGVSINPTTGLVTWTPTSAQLGARAFTVVASDGKGSESKLEVPLQVIEAIPNRPPDITSTPRTTARTGSGYFYQLAATDPDGNPLAFTLVSHPAGMTLTPEGALAWTPNAAQTGTISVSVSVSDGQGGTDTQSWTVGVSNSTANRPPAITSVPDAVTNLEKVYRYQLTATDPDGDPTFWSLDSAPKGMVIDAKTGGLSWQPTPDQIGEHTVAVRATDALGSYTGQEFTLKVTGINTPPAIASIPVTVAGTNQTYKYQVFATDPENDALRYSLGTKPEGMRIDGRTGLISWTPGANAVGTYEVEVVATDAQGGAGNQKFAIQVGTATVNRPPAVVSTPIFAASLGSQYSYQVRATDPDGGSLTYQLLQAPTGVAINQTTGLLTWNNPTAGNHQIVVGVLDAGGLGAAQGFTLTARANSAPVIPAVPAQQSVATGATYRYDLKASDAEGDLLSYSLLQSPSGMTVDEEGRISWVPKSSDVGTVKPVEIAITDTFGKTVTVAYNLSVVADTVAPKVNLIASKNAANVGESVTFTVNAVDNVKVESLGLTINGTPVVIDAQGKATVKLNNSNPITAIATAKDAAGNVGNATQTVAAIDPTDVNAPVINISLEDDAEITAPFNITGTISDSSLAYYTLEVAPVGGGQIPGDGGGFKEVYRGTTAVSNGTVATFDPTVLANGAYVLKFTAFDTNGNGSTTERTVNVSGDLKLGNFRLSFTDLTVPVAGIPINVTRTYDSLNANSSDDFGYGWRMEFRDTDLKTSLKADPIYEELGINTVAFDSKTKVFITLPGGKRETFTFKPTPSHLNQYLGAAGPGAAMYKPAFESQKGSTVTLTVKDANLIRNEYGEYYGVNGQPFNPENPAFGGVYVLTTQEGLVYEIDAKSGDLLTATDANGNKLTFSDAGIASSTGKSVTFERDVAGRIVGVVDPDGKKVKYEYDAKGDLVAVKDRENNTTTFKYEDEDRPHFLTEVIDPLGRSGVKTEYDDSGRLKQMIDANGSAVELIYDPNNSIQKVKDVFGKETTYVYDFRGNVLTEIDPLGKRIDRGASHFGEYVTKGLKWKS</sequence>
<feature type="domain" description="Dystroglycan-type cadherin-like" evidence="2">
    <location>
        <begin position="3038"/>
        <end position="3129"/>
    </location>
</feature>
<feature type="domain" description="Dystroglycan-type cadherin-like" evidence="2">
    <location>
        <begin position="2946"/>
        <end position="3036"/>
    </location>
</feature>
<feature type="domain" description="Dystroglycan-type cadherin-like" evidence="2">
    <location>
        <begin position="3130"/>
        <end position="3220"/>
    </location>
</feature>
<dbReference type="SMART" id="SM00736">
    <property type="entry name" value="CADG"/>
    <property type="match status" value="5"/>
</dbReference>
<dbReference type="Pfam" id="PF05345">
    <property type="entry name" value="He_PIG"/>
    <property type="match status" value="5"/>
</dbReference>
<dbReference type="CDD" id="cd00198">
    <property type="entry name" value="vWFA"/>
    <property type="match status" value="1"/>
</dbReference>
<dbReference type="Gene3D" id="3.40.50.410">
    <property type="entry name" value="von Willebrand factor, type A domain"/>
    <property type="match status" value="1"/>
</dbReference>
<dbReference type="NCBIfam" id="TIGR01643">
    <property type="entry name" value="YD_repeat_2x"/>
    <property type="match status" value="2"/>
</dbReference>